<dbReference type="Proteomes" id="UP000054279">
    <property type="component" value="Unassembled WGS sequence"/>
</dbReference>
<sequence length="193" mass="21315">MKSSPIVDSESEEETEEVKVKRRKEKGKGKTVDPEYTQNTVPVDYTGCPRIPVCKICEGCKVLVNVWYQRPCVGDVLMDVNDKIFYVRLKNRCFVCLMRSNVCSFTRDEEAEFIMPEAADDKELQAKLRKLCDEQDAFKKQKDLEKAGRSKTGKSTKAGTSKKVGVNAKASGSNAKASGSNAKASGSTLKGSK</sequence>
<dbReference type="EMBL" id="KN838529">
    <property type="protein sequence ID" value="KIJ22247.1"/>
    <property type="molecule type" value="Genomic_DNA"/>
</dbReference>
<feature type="region of interest" description="Disordered" evidence="1">
    <location>
        <begin position="1"/>
        <end position="35"/>
    </location>
</feature>
<organism evidence="2 3">
    <name type="scientific">Sphaerobolus stellatus (strain SS14)</name>
    <dbReference type="NCBI Taxonomy" id="990650"/>
    <lineage>
        <taxon>Eukaryota</taxon>
        <taxon>Fungi</taxon>
        <taxon>Dikarya</taxon>
        <taxon>Basidiomycota</taxon>
        <taxon>Agaricomycotina</taxon>
        <taxon>Agaricomycetes</taxon>
        <taxon>Phallomycetidae</taxon>
        <taxon>Geastrales</taxon>
        <taxon>Sphaerobolaceae</taxon>
        <taxon>Sphaerobolus</taxon>
    </lineage>
</organism>
<evidence type="ECO:0000313" key="3">
    <source>
        <dbReference type="Proteomes" id="UP000054279"/>
    </source>
</evidence>
<evidence type="ECO:0000313" key="2">
    <source>
        <dbReference type="EMBL" id="KIJ22247.1"/>
    </source>
</evidence>
<protein>
    <submittedName>
        <fullName evidence="2">Uncharacterized protein</fullName>
    </submittedName>
</protein>
<feature type="compositionally biased region" description="Low complexity" evidence="1">
    <location>
        <begin position="155"/>
        <end position="187"/>
    </location>
</feature>
<dbReference type="AlphaFoldDB" id="A0A0C9TZW8"/>
<name>A0A0C9TZW8_SPHS4</name>
<proteinExistence type="predicted"/>
<dbReference type="HOGENOM" id="CLU_1409613_0_0_1"/>
<evidence type="ECO:0000256" key="1">
    <source>
        <dbReference type="SAM" id="MobiDB-lite"/>
    </source>
</evidence>
<accession>A0A0C9TZW8</accession>
<keyword evidence="3" id="KW-1185">Reference proteome</keyword>
<gene>
    <name evidence="2" type="ORF">M422DRAFT_277418</name>
</gene>
<reference evidence="2 3" key="1">
    <citation type="submission" date="2014-06" db="EMBL/GenBank/DDBJ databases">
        <title>Evolutionary Origins and Diversification of the Mycorrhizal Mutualists.</title>
        <authorList>
            <consortium name="DOE Joint Genome Institute"/>
            <consortium name="Mycorrhizal Genomics Consortium"/>
            <person name="Kohler A."/>
            <person name="Kuo A."/>
            <person name="Nagy L.G."/>
            <person name="Floudas D."/>
            <person name="Copeland A."/>
            <person name="Barry K.W."/>
            <person name="Cichocki N."/>
            <person name="Veneault-Fourrey C."/>
            <person name="LaButti K."/>
            <person name="Lindquist E.A."/>
            <person name="Lipzen A."/>
            <person name="Lundell T."/>
            <person name="Morin E."/>
            <person name="Murat C."/>
            <person name="Riley R."/>
            <person name="Ohm R."/>
            <person name="Sun H."/>
            <person name="Tunlid A."/>
            <person name="Henrissat B."/>
            <person name="Grigoriev I.V."/>
            <person name="Hibbett D.S."/>
            <person name="Martin F."/>
        </authorList>
    </citation>
    <scope>NUCLEOTIDE SEQUENCE [LARGE SCALE GENOMIC DNA]</scope>
    <source>
        <strain evidence="2 3">SS14</strain>
    </source>
</reference>
<feature type="region of interest" description="Disordered" evidence="1">
    <location>
        <begin position="142"/>
        <end position="193"/>
    </location>
</feature>